<evidence type="ECO:0000256" key="3">
    <source>
        <dbReference type="ARBA" id="ARBA00023015"/>
    </source>
</evidence>
<dbReference type="InterPro" id="IPR036638">
    <property type="entry name" value="HLH_DNA-bd_sf"/>
</dbReference>
<dbReference type="AlphaFoldDB" id="A0A2T8KRQ4"/>
<dbReference type="CDD" id="cd11393">
    <property type="entry name" value="bHLH_AtbHLH_like"/>
    <property type="match status" value="1"/>
</dbReference>
<dbReference type="PROSITE" id="PS50888">
    <property type="entry name" value="BHLH"/>
    <property type="match status" value="1"/>
</dbReference>
<evidence type="ECO:0000259" key="7">
    <source>
        <dbReference type="PROSITE" id="PS50888"/>
    </source>
</evidence>
<dbReference type="GO" id="GO:0000978">
    <property type="term" value="F:RNA polymerase II cis-regulatory region sequence-specific DNA binding"/>
    <property type="evidence" value="ECO:0007669"/>
    <property type="project" value="TreeGrafter"/>
</dbReference>
<dbReference type="EMBL" id="CM008047">
    <property type="protein sequence ID" value="PVH64854.1"/>
    <property type="molecule type" value="Genomic_DNA"/>
</dbReference>
<evidence type="ECO:0000256" key="4">
    <source>
        <dbReference type="ARBA" id="ARBA00023163"/>
    </source>
</evidence>
<feature type="compositionally biased region" description="Polar residues" evidence="6">
    <location>
        <begin position="425"/>
        <end position="434"/>
    </location>
</feature>
<dbReference type="InterPro" id="IPR045843">
    <property type="entry name" value="IND-like"/>
</dbReference>
<dbReference type="Gramene" id="PVH64854">
    <property type="protein sequence ID" value="PVH64854"/>
    <property type="gene ID" value="PAHAL_2G369700"/>
</dbReference>
<evidence type="ECO:0000256" key="1">
    <source>
        <dbReference type="ARBA" id="ARBA00004123"/>
    </source>
</evidence>
<dbReference type="Proteomes" id="UP000243499">
    <property type="component" value="Chromosome 2"/>
</dbReference>
<dbReference type="GO" id="GO:0046983">
    <property type="term" value="F:protein dimerization activity"/>
    <property type="evidence" value="ECO:0007669"/>
    <property type="project" value="InterPro"/>
</dbReference>
<feature type="region of interest" description="Disordered" evidence="6">
    <location>
        <begin position="1"/>
        <end position="35"/>
    </location>
</feature>
<organism evidence="8">
    <name type="scientific">Panicum hallii</name>
    <dbReference type="NCBI Taxonomy" id="206008"/>
    <lineage>
        <taxon>Eukaryota</taxon>
        <taxon>Viridiplantae</taxon>
        <taxon>Streptophyta</taxon>
        <taxon>Embryophyta</taxon>
        <taxon>Tracheophyta</taxon>
        <taxon>Spermatophyta</taxon>
        <taxon>Magnoliopsida</taxon>
        <taxon>Liliopsida</taxon>
        <taxon>Poales</taxon>
        <taxon>Poaceae</taxon>
        <taxon>PACMAD clade</taxon>
        <taxon>Panicoideae</taxon>
        <taxon>Panicodae</taxon>
        <taxon>Paniceae</taxon>
        <taxon>Panicinae</taxon>
        <taxon>Panicum</taxon>
        <taxon>Panicum sect. Panicum</taxon>
    </lineage>
</organism>
<dbReference type="PANTHER" id="PTHR16223:SF171">
    <property type="entry name" value="BASIC HELIX-LOOP-HELIX (BHLH) DNA-BINDING SUPERFAMILY PROTEIN"/>
    <property type="match status" value="1"/>
</dbReference>
<feature type="compositionally biased region" description="Basic and acidic residues" evidence="6">
    <location>
        <begin position="402"/>
        <end position="411"/>
    </location>
</feature>
<gene>
    <name evidence="8" type="ORF">PAHAL_2G369700</name>
</gene>
<keyword evidence="4" id="KW-0804">Transcription</keyword>
<dbReference type="SUPFAM" id="SSF47459">
    <property type="entry name" value="HLH, helix-loop-helix DNA-binding domain"/>
    <property type="match status" value="1"/>
</dbReference>
<evidence type="ECO:0000313" key="8">
    <source>
        <dbReference type="EMBL" id="PVH64854.1"/>
    </source>
</evidence>
<feature type="compositionally biased region" description="Low complexity" evidence="6">
    <location>
        <begin position="86"/>
        <end position="104"/>
    </location>
</feature>
<dbReference type="InterPro" id="IPR045239">
    <property type="entry name" value="bHLH95_bHLH"/>
</dbReference>
<dbReference type="GO" id="GO:0000981">
    <property type="term" value="F:DNA-binding transcription factor activity, RNA polymerase II-specific"/>
    <property type="evidence" value="ECO:0007669"/>
    <property type="project" value="TreeGrafter"/>
</dbReference>
<feature type="region of interest" description="Disordered" evidence="6">
    <location>
        <begin position="358"/>
        <end position="439"/>
    </location>
</feature>
<comment type="similarity">
    <text evidence="2">Belongs to the bHLH protein family.</text>
</comment>
<feature type="region of interest" description="Disordered" evidence="6">
    <location>
        <begin position="65"/>
        <end position="108"/>
    </location>
</feature>
<dbReference type="PANTHER" id="PTHR16223">
    <property type="entry name" value="TRANSCRIPTION FACTOR BHLH83-RELATED"/>
    <property type="match status" value="1"/>
</dbReference>
<feature type="compositionally biased region" description="Low complexity" evidence="6">
    <location>
        <begin position="24"/>
        <end position="35"/>
    </location>
</feature>
<accession>A0A2T8KRQ4</accession>
<dbReference type="InterPro" id="IPR011598">
    <property type="entry name" value="bHLH_dom"/>
</dbReference>
<evidence type="ECO:0000256" key="6">
    <source>
        <dbReference type="SAM" id="MobiDB-lite"/>
    </source>
</evidence>
<reference evidence="8" key="1">
    <citation type="submission" date="2018-04" db="EMBL/GenBank/DDBJ databases">
        <title>WGS assembly of Panicum hallii.</title>
        <authorList>
            <person name="Lovell J."/>
            <person name="Jenkins J."/>
            <person name="Lowry D."/>
            <person name="Mamidi S."/>
            <person name="Sreedasyam A."/>
            <person name="Weng X."/>
            <person name="Barry K."/>
            <person name="Bonette J."/>
            <person name="Campitelli B."/>
            <person name="Daum C."/>
            <person name="Gordon S."/>
            <person name="Gould B."/>
            <person name="Lipzen A."/>
            <person name="Macqueen A."/>
            <person name="Palacio-Mejia J."/>
            <person name="Plott C."/>
            <person name="Shakirov E."/>
            <person name="Shu S."/>
            <person name="Yoshinaga Y."/>
            <person name="Zane M."/>
            <person name="Rokhsar D."/>
            <person name="Grimwood J."/>
            <person name="Schmutz J."/>
            <person name="Juenger T."/>
        </authorList>
    </citation>
    <scope>NUCLEOTIDE SEQUENCE [LARGE SCALE GENOMIC DNA]</scope>
    <source>
        <strain evidence="8">FIL2</strain>
    </source>
</reference>
<proteinExistence type="inferred from homology"/>
<evidence type="ECO:0000256" key="2">
    <source>
        <dbReference type="ARBA" id="ARBA00005510"/>
    </source>
</evidence>
<dbReference type="GO" id="GO:0005634">
    <property type="term" value="C:nucleus"/>
    <property type="evidence" value="ECO:0007669"/>
    <property type="project" value="UniProtKB-SubCell"/>
</dbReference>
<keyword evidence="5" id="KW-0539">Nucleus</keyword>
<name>A0A2T8KRQ4_9POAL</name>
<protein>
    <recommendedName>
        <fullName evidence="7">BHLH domain-containing protein</fullName>
    </recommendedName>
</protein>
<sequence>MQCMAQEGSEASVASSPPPPPPSASSSTTSSAAAASWWRDNMHPAAYGAWPPPPAAARWPLMAPAAAPAQHHGRTTSSGGADDDLSASNATMTSFTNTSTTNHSGLSMDSSVPGVEAAAAAAAAESHLWNQVLMGAGGEVGRSMQAVHDAHDDSENFLELLNSRTLAPELFAEPPACDYLKKMEYGSSHGGGGWPEHQFTAAALEKHLSSGYGAAVAHHHHHAAAGAPERLTANLSDLVSNWSIAPPNPCLGDARHRAGAGAACDNAAVAALGHGAKAGLFLDSGGLCKHEMGGHGAMLQEAGGGSGAGGQEFLRPAGYSSMLGLSSSRMYGSGPAVDVPWGNDAGAARSLSDLISFGGAPLGKPEQPAPTAPKAQAEYKKQGQEISSPAKTSSGGGSKGSSEGKKKRSEEQQGSDGNTKKSKNEASSPTSSVKASPVPKVKLGDKITALQQIVSPFGKTDTASVLYEAINYIKWLHEQVQLLSDPYMKTSSSKVPIIELWSNDQHAIFIRTTMHGEGWIGRRSQKQRWTCEVEAYAWYPSHARLKCTGITMARTTGRPRIEAAYTDELISNYCYSIGYLNNLW</sequence>
<evidence type="ECO:0000256" key="5">
    <source>
        <dbReference type="ARBA" id="ARBA00023242"/>
    </source>
</evidence>
<keyword evidence="3" id="KW-0805">Transcription regulation</keyword>
<comment type="subcellular location">
    <subcellularLocation>
        <location evidence="1">Nucleus</location>
    </subcellularLocation>
</comment>
<feature type="domain" description="BHLH" evidence="7">
    <location>
        <begin position="427"/>
        <end position="476"/>
    </location>
</feature>